<evidence type="ECO:0000256" key="3">
    <source>
        <dbReference type="ARBA" id="ARBA00023027"/>
    </source>
</evidence>
<name>A0ABU1WN58_9BURK</name>
<protein>
    <submittedName>
        <fullName evidence="6">3-hydroxyisobutyrate dehydrogenase-like beta-hydroxyacid dehydrogenase</fullName>
    </submittedName>
</protein>
<dbReference type="Gene3D" id="3.40.50.720">
    <property type="entry name" value="NAD(P)-binding Rossmann-like Domain"/>
    <property type="match status" value="1"/>
</dbReference>
<dbReference type="RefSeq" id="WP_310316614.1">
    <property type="nucleotide sequence ID" value="NZ_JAVDWU010000005.1"/>
</dbReference>
<organism evidence="6 7">
    <name type="scientific">Hydrogenophaga palleronii</name>
    <dbReference type="NCBI Taxonomy" id="65655"/>
    <lineage>
        <taxon>Bacteria</taxon>
        <taxon>Pseudomonadati</taxon>
        <taxon>Pseudomonadota</taxon>
        <taxon>Betaproteobacteria</taxon>
        <taxon>Burkholderiales</taxon>
        <taxon>Comamonadaceae</taxon>
        <taxon>Hydrogenophaga</taxon>
    </lineage>
</organism>
<dbReference type="Pfam" id="PF14833">
    <property type="entry name" value="NAD_binding_11"/>
    <property type="match status" value="1"/>
</dbReference>
<dbReference type="InterPro" id="IPR006115">
    <property type="entry name" value="6PGDH_NADP-bd"/>
</dbReference>
<dbReference type="PANTHER" id="PTHR43060">
    <property type="entry name" value="3-HYDROXYISOBUTYRATE DEHYDROGENASE-LIKE 1, MITOCHONDRIAL-RELATED"/>
    <property type="match status" value="1"/>
</dbReference>
<feature type="domain" description="6-phosphogluconate dehydrogenase NADP-binding" evidence="4">
    <location>
        <begin position="5"/>
        <end position="165"/>
    </location>
</feature>
<keyword evidence="7" id="KW-1185">Reference proteome</keyword>
<dbReference type="Pfam" id="PF03446">
    <property type="entry name" value="NAD_binding_2"/>
    <property type="match status" value="1"/>
</dbReference>
<evidence type="ECO:0000259" key="4">
    <source>
        <dbReference type="Pfam" id="PF03446"/>
    </source>
</evidence>
<evidence type="ECO:0000313" key="6">
    <source>
        <dbReference type="EMBL" id="MDR7150683.1"/>
    </source>
</evidence>
<proteinExistence type="inferred from homology"/>
<evidence type="ECO:0000256" key="2">
    <source>
        <dbReference type="ARBA" id="ARBA00023002"/>
    </source>
</evidence>
<dbReference type="InterPro" id="IPR036291">
    <property type="entry name" value="NAD(P)-bd_dom_sf"/>
</dbReference>
<dbReference type="InterPro" id="IPR008927">
    <property type="entry name" value="6-PGluconate_DH-like_C_sf"/>
</dbReference>
<comment type="similarity">
    <text evidence="1">Belongs to the HIBADH-related family.</text>
</comment>
<gene>
    <name evidence="6" type="ORF">J2W49_002646</name>
</gene>
<comment type="caution">
    <text evidence="6">The sequence shown here is derived from an EMBL/GenBank/DDBJ whole genome shotgun (WGS) entry which is preliminary data.</text>
</comment>
<evidence type="ECO:0000256" key="1">
    <source>
        <dbReference type="ARBA" id="ARBA00009080"/>
    </source>
</evidence>
<accession>A0ABU1WN58</accession>
<dbReference type="InterPro" id="IPR002204">
    <property type="entry name" value="3-OH-isobutyrate_DH-rel_CS"/>
</dbReference>
<evidence type="ECO:0000313" key="7">
    <source>
        <dbReference type="Proteomes" id="UP001265700"/>
    </source>
</evidence>
<keyword evidence="3" id="KW-0520">NAD</keyword>
<dbReference type="InterPro" id="IPR013328">
    <property type="entry name" value="6PGD_dom2"/>
</dbReference>
<dbReference type="PROSITE" id="PS00895">
    <property type="entry name" value="3_HYDROXYISOBUT_DH"/>
    <property type="match status" value="1"/>
</dbReference>
<dbReference type="PANTHER" id="PTHR43060:SF15">
    <property type="entry name" value="3-HYDROXYISOBUTYRATE DEHYDROGENASE-LIKE 1, MITOCHONDRIAL-RELATED"/>
    <property type="match status" value="1"/>
</dbReference>
<dbReference type="Proteomes" id="UP001265700">
    <property type="component" value="Unassembled WGS sequence"/>
</dbReference>
<feature type="domain" description="3-hydroxyisobutyrate dehydrogenase-like NAD-binding" evidence="5">
    <location>
        <begin position="168"/>
        <end position="279"/>
    </location>
</feature>
<dbReference type="Gene3D" id="1.10.1040.10">
    <property type="entry name" value="N-(1-d-carboxylethyl)-l-norvaline Dehydrogenase, domain 2"/>
    <property type="match status" value="1"/>
</dbReference>
<dbReference type="EMBL" id="JAVDWU010000005">
    <property type="protein sequence ID" value="MDR7150683.1"/>
    <property type="molecule type" value="Genomic_DNA"/>
</dbReference>
<reference evidence="6 7" key="1">
    <citation type="submission" date="2023-07" db="EMBL/GenBank/DDBJ databases">
        <title>Sorghum-associated microbial communities from plants grown in Nebraska, USA.</title>
        <authorList>
            <person name="Schachtman D."/>
        </authorList>
    </citation>
    <scope>NUCLEOTIDE SEQUENCE [LARGE SCALE GENOMIC DNA]</scope>
    <source>
        <strain evidence="6 7">4249</strain>
    </source>
</reference>
<sequence>MSASTIGFIGLGMMGHGMAMNLLKKGYGLRFMAHRNRDNLADLLAAGAVEVDSRAELVRGASAVIVCVTGTPQVEQIVYGEGGLLEAATAGLFVIDCSTAEPASTTRIRDAFAQRGAVYVDAPLARTPKEAEEGRLNTMVGAHPADFETIKPIMAAFCENVIHVGPPGHGHVLKLINNMLAMTTAAAIAEAMATAAKSGLSLQKLFDVVSAGGVNSGIFQMMVGKALQGDLTGLKFAIANGQKDLRYYTHLTEMLPTSSFIAEAAHQSFVQASNLGLGEQFIASLLLAQERVNNVAIVPPQAKNP</sequence>
<keyword evidence="2" id="KW-0560">Oxidoreductase</keyword>
<evidence type="ECO:0000259" key="5">
    <source>
        <dbReference type="Pfam" id="PF14833"/>
    </source>
</evidence>
<dbReference type="PIRSF" id="PIRSF000103">
    <property type="entry name" value="HIBADH"/>
    <property type="match status" value="1"/>
</dbReference>
<dbReference type="SUPFAM" id="SSF51735">
    <property type="entry name" value="NAD(P)-binding Rossmann-fold domains"/>
    <property type="match status" value="1"/>
</dbReference>
<dbReference type="InterPro" id="IPR029154">
    <property type="entry name" value="HIBADH-like_NADP-bd"/>
</dbReference>
<dbReference type="InterPro" id="IPR015815">
    <property type="entry name" value="HIBADH-related"/>
</dbReference>
<dbReference type="SUPFAM" id="SSF48179">
    <property type="entry name" value="6-phosphogluconate dehydrogenase C-terminal domain-like"/>
    <property type="match status" value="1"/>
</dbReference>